<keyword evidence="1" id="KW-0880">Kelch repeat</keyword>
<dbReference type="PANTHER" id="PTHR46093">
    <property type="entry name" value="ACYL-COA-BINDING DOMAIN-CONTAINING PROTEIN 5"/>
    <property type="match status" value="1"/>
</dbReference>
<evidence type="ECO:0000256" key="1">
    <source>
        <dbReference type="ARBA" id="ARBA00022441"/>
    </source>
</evidence>
<keyword evidence="2" id="KW-0677">Repeat</keyword>
<protein>
    <recommendedName>
        <fullName evidence="5">Kelch motif family protein</fullName>
    </recommendedName>
</protein>
<keyword evidence="4" id="KW-1185">Reference proteome</keyword>
<dbReference type="Gene3D" id="2.120.10.80">
    <property type="entry name" value="Kelch-type beta propeller"/>
    <property type="match status" value="1"/>
</dbReference>
<dbReference type="Proteomes" id="UP001470230">
    <property type="component" value="Unassembled WGS sequence"/>
</dbReference>
<dbReference type="Pfam" id="PF24681">
    <property type="entry name" value="Kelch_KLHDC2_KLHL20_DRC7"/>
    <property type="match status" value="1"/>
</dbReference>
<proteinExistence type="predicted"/>
<dbReference type="EMBL" id="JAPFFF010000019">
    <property type="protein sequence ID" value="KAK8858105.1"/>
    <property type="molecule type" value="Genomic_DNA"/>
</dbReference>
<evidence type="ECO:0008006" key="5">
    <source>
        <dbReference type="Google" id="ProtNLM"/>
    </source>
</evidence>
<evidence type="ECO:0000256" key="2">
    <source>
        <dbReference type="ARBA" id="ARBA00022737"/>
    </source>
</evidence>
<evidence type="ECO:0000313" key="4">
    <source>
        <dbReference type="Proteomes" id="UP001470230"/>
    </source>
</evidence>
<organism evidence="3 4">
    <name type="scientific">Tritrichomonas musculus</name>
    <dbReference type="NCBI Taxonomy" id="1915356"/>
    <lineage>
        <taxon>Eukaryota</taxon>
        <taxon>Metamonada</taxon>
        <taxon>Parabasalia</taxon>
        <taxon>Tritrichomonadida</taxon>
        <taxon>Tritrichomonadidae</taxon>
        <taxon>Tritrichomonas</taxon>
    </lineage>
</organism>
<gene>
    <name evidence="3" type="ORF">M9Y10_013205</name>
</gene>
<reference evidence="3 4" key="1">
    <citation type="submission" date="2024-04" db="EMBL/GenBank/DDBJ databases">
        <title>Tritrichomonas musculus Genome.</title>
        <authorList>
            <person name="Alves-Ferreira E."/>
            <person name="Grigg M."/>
            <person name="Lorenzi H."/>
            <person name="Galac M."/>
        </authorList>
    </citation>
    <scope>NUCLEOTIDE SEQUENCE [LARGE SCALE GENOMIC DNA]</scope>
    <source>
        <strain evidence="3 4">EAF2021</strain>
    </source>
</reference>
<dbReference type="SUPFAM" id="SSF117281">
    <property type="entry name" value="Kelch motif"/>
    <property type="match status" value="1"/>
</dbReference>
<sequence>MGADESTEESEFNMQGPNQYCYDDATYSATDNMAPSSKYSRIDGENIQMFMDDNPLEDEDGGTMLQTSITKMAYNGYWSIKRPSGKCPTPRSAHFTAYSEELRTCFIGYGKKRDGTLLNDVWALDIDDLKWTKLKLTGDQISPREGAVATMMGNYIVVFGGQEDENSYFAQLHTIDVTTGEVLIADARGSKPAPRANPVIAIYRKRLYIWGGYNQAKVSELNVLDFATMKWGIVDTTVKGRVGAAWAVSKQRIFVYGGAKSSSQFSVVDMKNNNVIKVDSQGSSPKSEVLNAGMVKVGGYLLFFGGEYKNNYTYVYACELSTLWWFVFFVAPDGETTSISDGKISSDGVFQLPRTSSFSSIYDPVKRQVLAFLGHPHKSVTPIFILSVGEAISFLNLREDMMAMLELSLDDNGY</sequence>
<dbReference type="InterPro" id="IPR015915">
    <property type="entry name" value="Kelch-typ_b-propeller"/>
</dbReference>
<name>A0ABR2I6S8_9EUKA</name>
<comment type="caution">
    <text evidence="3">The sequence shown here is derived from an EMBL/GenBank/DDBJ whole genome shotgun (WGS) entry which is preliminary data.</text>
</comment>
<accession>A0ABR2I6S8</accession>
<evidence type="ECO:0000313" key="3">
    <source>
        <dbReference type="EMBL" id="KAK8858105.1"/>
    </source>
</evidence>
<dbReference type="PANTHER" id="PTHR46093:SF18">
    <property type="entry name" value="FIBRONECTIN TYPE-III DOMAIN-CONTAINING PROTEIN"/>
    <property type="match status" value="1"/>
</dbReference>